<reference evidence="1 2" key="1">
    <citation type="journal article" date="2020" name="Phytopathology">
        <title>Genome Sequence Resources of Colletotrichum truncatum, C. plurivorum, C. musicola, and C. sojae: Four Species Pathogenic to Soybean (Glycine max).</title>
        <authorList>
            <person name="Rogerio F."/>
            <person name="Boufleur T.R."/>
            <person name="Ciampi-Guillardi M."/>
            <person name="Sukno S.A."/>
            <person name="Thon M.R."/>
            <person name="Massola Junior N.S."/>
            <person name="Baroncelli R."/>
        </authorList>
    </citation>
    <scope>NUCLEOTIDE SEQUENCE [LARGE SCALE GENOMIC DNA]</scope>
    <source>
        <strain evidence="1 2">CMES1059</strain>
    </source>
</reference>
<dbReference type="Proteomes" id="UP000805649">
    <property type="component" value="Unassembled WGS sequence"/>
</dbReference>
<keyword evidence="2" id="KW-1185">Reference proteome</keyword>
<dbReference type="EMBL" id="VUJX02000003">
    <property type="protein sequence ID" value="KAL0939964.1"/>
    <property type="molecule type" value="Genomic_DNA"/>
</dbReference>
<evidence type="ECO:0000313" key="2">
    <source>
        <dbReference type="Proteomes" id="UP000805649"/>
    </source>
</evidence>
<sequence length="170" mass="19659">MDITIRPVEPADIPAIVDFVKEGRLVMFPMLDIESQNQYAQQELAKFQQRFIDSSHGWFLAAYSNDQLIATVGYLAYDDRFPKLGLGCEGVVEVVRLFVNPAWRRAKLASRLMTMLEERARQTGIKTLYLHTHPFLDGAIKFWERQGFAIVGYEDDPFWQTTHMSKRIAE</sequence>
<gene>
    <name evidence="1" type="ORF">CTRU02_206574</name>
</gene>
<evidence type="ECO:0000313" key="1">
    <source>
        <dbReference type="EMBL" id="KAL0939964.1"/>
    </source>
</evidence>
<organism evidence="1 2">
    <name type="scientific">Colletotrichum truncatum</name>
    <name type="common">Anthracnose fungus</name>
    <name type="synonym">Colletotrichum capsici</name>
    <dbReference type="NCBI Taxonomy" id="5467"/>
    <lineage>
        <taxon>Eukaryota</taxon>
        <taxon>Fungi</taxon>
        <taxon>Dikarya</taxon>
        <taxon>Ascomycota</taxon>
        <taxon>Pezizomycotina</taxon>
        <taxon>Sordariomycetes</taxon>
        <taxon>Hypocreomycetidae</taxon>
        <taxon>Glomerellales</taxon>
        <taxon>Glomerellaceae</taxon>
        <taxon>Colletotrichum</taxon>
        <taxon>Colletotrichum truncatum species complex</taxon>
    </lineage>
</organism>
<name>A0ACC3Z7B6_COLTU</name>
<accession>A0ACC3Z7B6</accession>
<proteinExistence type="predicted"/>
<comment type="caution">
    <text evidence="1">The sequence shown here is derived from an EMBL/GenBank/DDBJ whole genome shotgun (WGS) entry which is preliminary data.</text>
</comment>
<protein>
    <submittedName>
        <fullName evidence="1">Acetyltransferase</fullName>
    </submittedName>
</protein>